<dbReference type="EMBL" id="CAJOAX010008805">
    <property type="protein sequence ID" value="CAF4042723.1"/>
    <property type="molecule type" value="Genomic_DNA"/>
</dbReference>
<reference evidence="1" key="1">
    <citation type="submission" date="2021-02" db="EMBL/GenBank/DDBJ databases">
        <authorList>
            <person name="Nowell W R."/>
        </authorList>
    </citation>
    <scope>NUCLEOTIDE SEQUENCE</scope>
</reference>
<organism evidence="1 3">
    <name type="scientific">Rotaria sordida</name>
    <dbReference type="NCBI Taxonomy" id="392033"/>
    <lineage>
        <taxon>Eukaryota</taxon>
        <taxon>Metazoa</taxon>
        <taxon>Spiralia</taxon>
        <taxon>Gnathifera</taxon>
        <taxon>Rotifera</taxon>
        <taxon>Eurotatoria</taxon>
        <taxon>Bdelloidea</taxon>
        <taxon>Philodinida</taxon>
        <taxon>Philodinidae</taxon>
        <taxon>Rotaria</taxon>
    </lineage>
</organism>
<accession>A0A819RDC2</accession>
<gene>
    <name evidence="2" type="ORF">FNK824_LOCUS31383</name>
    <name evidence="1" type="ORF">OTI717_LOCUS31216</name>
</gene>
<dbReference type="Proteomes" id="UP000663874">
    <property type="component" value="Unassembled WGS sequence"/>
</dbReference>
<evidence type="ECO:0000313" key="3">
    <source>
        <dbReference type="Proteomes" id="UP000663823"/>
    </source>
</evidence>
<dbReference type="EMBL" id="CAJOBE010010123">
    <property type="protein sequence ID" value="CAF4100725.1"/>
    <property type="molecule type" value="Genomic_DNA"/>
</dbReference>
<name>A0A819RDC2_9BILA</name>
<proteinExistence type="predicted"/>
<dbReference type="Proteomes" id="UP000663823">
    <property type="component" value="Unassembled WGS sequence"/>
</dbReference>
<comment type="caution">
    <text evidence="1">The sequence shown here is derived from an EMBL/GenBank/DDBJ whole genome shotgun (WGS) entry which is preliminary data.</text>
</comment>
<sequence>MLSRATLWRRKKKFKEKLCELVTTSTSSSNENWIHPLSADILSNNAEVDFSTQISTVTATETESDFFASVIDDEFEDEPDVFVHQTWLEENTNNIDPWKNVELESAFQFPIEENEILFHDIDPNPTEREIAAALVLLKVRHRVSNKCIDNLCKLLKLLKTTNCPINFSRVKRLFLPNSSPLPSSMITYLCPICCELSSSSGHCSNTSCTQHSSFTQSPFHYLRLPILPQLREILYNTCSINFEQQQRFSSSNDILNDIYAGKAYQNIIENQQGEEFLTFLMNVDGIQVANNSTTSLWIFTLVINEIKRTERFKLKNIIIGGIVSTTSKPTRAQMQSLLSAMVDELLLLEKGVFLEVKYLNYNVTKFLKCFLIASCCDKPAQSLVQGISEPTGAFGCGACELKGATVVINARSKKKIRVFPLIPEHQQQPRLRTNDTYDMFMKKYMKRNSFNYTELRDQYRGHKRLLRLWFDKKYRKQPWSTYGKENIVNRYLFSIKYPSTTVRSPRSLSKYEQYKANESRALLLFGFSGFCSVLPIKYAKHFLLLVVAVHIAESRRIHQTQIIFLSSEFK</sequence>
<evidence type="ECO:0000313" key="2">
    <source>
        <dbReference type="EMBL" id="CAF4100725.1"/>
    </source>
</evidence>
<dbReference type="AlphaFoldDB" id="A0A819RDC2"/>
<dbReference type="InterPro" id="IPR009667">
    <property type="entry name" value="DUF1258"/>
</dbReference>
<protein>
    <submittedName>
        <fullName evidence="1">Uncharacterized protein</fullName>
    </submittedName>
</protein>
<evidence type="ECO:0000313" key="1">
    <source>
        <dbReference type="EMBL" id="CAF4042723.1"/>
    </source>
</evidence>
<dbReference type="Pfam" id="PF06869">
    <property type="entry name" value="DUF1258"/>
    <property type="match status" value="1"/>
</dbReference>